<protein>
    <submittedName>
        <fullName evidence="1">Uncharacterized protein</fullName>
    </submittedName>
</protein>
<dbReference type="EMBL" id="OU466863">
    <property type="protein sequence ID" value="CAH2080047.1"/>
    <property type="molecule type" value="Genomic_DNA"/>
</dbReference>
<proteinExistence type="predicted"/>
<evidence type="ECO:0000313" key="1">
    <source>
        <dbReference type="EMBL" id="CAH2080047.1"/>
    </source>
</evidence>
<feature type="non-terminal residue" evidence="1">
    <location>
        <position position="54"/>
    </location>
</feature>
<name>A0AAU9TBU1_THLAR</name>
<dbReference type="Proteomes" id="UP000836841">
    <property type="component" value="Chromosome 7"/>
</dbReference>
<sequence>MILFSGFNAKYKCVTTALLDLYAKLGRLEDSSTIAWRGQQFLLLMPLMVMEVTQ</sequence>
<gene>
    <name evidence="1" type="ORF">TAV2_LOCUS23209</name>
</gene>
<accession>A0AAU9TBU1</accession>
<reference evidence="1 2" key="1">
    <citation type="submission" date="2022-03" db="EMBL/GenBank/DDBJ databases">
        <authorList>
            <person name="Nunn A."/>
            <person name="Chopra R."/>
            <person name="Nunn A."/>
            <person name="Contreras Garrido A."/>
        </authorList>
    </citation>
    <scope>NUCLEOTIDE SEQUENCE [LARGE SCALE GENOMIC DNA]</scope>
</reference>
<evidence type="ECO:0000313" key="2">
    <source>
        <dbReference type="Proteomes" id="UP000836841"/>
    </source>
</evidence>
<keyword evidence="2" id="KW-1185">Reference proteome</keyword>
<dbReference type="AlphaFoldDB" id="A0AAU9TBU1"/>
<organism evidence="1 2">
    <name type="scientific">Thlaspi arvense</name>
    <name type="common">Field penny-cress</name>
    <dbReference type="NCBI Taxonomy" id="13288"/>
    <lineage>
        <taxon>Eukaryota</taxon>
        <taxon>Viridiplantae</taxon>
        <taxon>Streptophyta</taxon>
        <taxon>Embryophyta</taxon>
        <taxon>Tracheophyta</taxon>
        <taxon>Spermatophyta</taxon>
        <taxon>Magnoliopsida</taxon>
        <taxon>eudicotyledons</taxon>
        <taxon>Gunneridae</taxon>
        <taxon>Pentapetalae</taxon>
        <taxon>rosids</taxon>
        <taxon>malvids</taxon>
        <taxon>Brassicales</taxon>
        <taxon>Brassicaceae</taxon>
        <taxon>Thlaspideae</taxon>
        <taxon>Thlaspi</taxon>
    </lineage>
</organism>